<feature type="compositionally biased region" description="Polar residues" evidence="1">
    <location>
        <begin position="1"/>
        <end position="15"/>
    </location>
</feature>
<dbReference type="Pfam" id="PF03646">
    <property type="entry name" value="FlaG"/>
    <property type="match status" value="1"/>
</dbReference>
<reference evidence="2 3" key="1">
    <citation type="submission" date="2016-06" db="EMBL/GenBank/DDBJ databases">
        <authorList>
            <person name="Kjaerup R.B."/>
            <person name="Dalgaard T.S."/>
            <person name="Juul-Madsen H.R."/>
        </authorList>
    </citation>
    <scope>NUCLEOTIDE SEQUENCE [LARGE SCALE GENOMIC DNA]</scope>
    <source>
        <strain evidence="2 3">CECT 8886</strain>
    </source>
</reference>
<evidence type="ECO:0000313" key="2">
    <source>
        <dbReference type="EMBL" id="SBS28098.1"/>
    </source>
</evidence>
<dbReference type="PANTHER" id="PTHR37166:SF1">
    <property type="entry name" value="PROTEIN FLAG"/>
    <property type="match status" value="1"/>
</dbReference>
<proteinExistence type="predicted"/>
<dbReference type="PANTHER" id="PTHR37166">
    <property type="entry name" value="PROTEIN FLAG"/>
    <property type="match status" value="1"/>
</dbReference>
<dbReference type="InterPro" id="IPR035924">
    <property type="entry name" value="FlaG-like_sf"/>
</dbReference>
<organism evidence="2 3">
    <name type="scientific">Marinomonas spartinae</name>
    <dbReference type="NCBI Taxonomy" id="1792290"/>
    <lineage>
        <taxon>Bacteria</taxon>
        <taxon>Pseudomonadati</taxon>
        <taxon>Pseudomonadota</taxon>
        <taxon>Gammaproteobacteria</taxon>
        <taxon>Oceanospirillales</taxon>
        <taxon>Oceanospirillaceae</taxon>
        <taxon>Marinomonas</taxon>
    </lineage>
</organism>
<feature type="compositionally biased region" description="Basic and acidic residues" evidence="1">
    <location>
        <begin position="20"/>
        <end position="34"/>
    </location>
</feature>
<feature type="compositionally biased region" description="Polar residues" evidence="1">
    <location>
        <begin position="35"/>
        <end position="46"/>
    </location>
</feature>
<evidence type="ECO:0000256" key="1">
    <source>
        <dbReference type="SAM" id="MobiDB-lite"/>
    </source>
</evidence>
<name>A0A1A8T6L0_9GAMM</name>
<sequence>MSISSSDISKHTLSSLPIRPEQRNSDNFHVRNQSEAKVVQTLSDTNKTNKEDSKEQTFSDKIEPNQVKQMNTKMAQLNFHLSFEMSKDSNEKIVKVIDQTTGDVVRQIPSEEFIKMSKRIDDIISQLRDIKGTIVNSKV</sequence>
<dbReference type="OrthoDB" id="5741693at2"/>
<feature type="compositionally biased region" description="Basic and acidic residues" evidence="1">
    <location>
        <begin position="47"/>
        <end position="59"/>
    </location>
</feature>
<keyword evidence="2" id="KW-0966">Cell projection</keyword>
<evidence type="ECO:0000313" key="3">
    <source>
        <dbReference type="Proteomes" id="UP000092544"/>
    </source>
</evidence>
<keyword evidence="2" id="KW-0969">Cilium</keyword>
<gene>
    <name evidence="2" type="ORF">MSP8886_01055</name>
</gene>
<keyword evidence="2" id="KW-0282">Flagellum</keyword>
<dbReference type="Gene3D" id="3.30.160.170">
    <property type="entry name" value="FlaG-like"/>
    <property type="match status" value="1"/>
</dbReference>
<dbReference type="SUPFAM" id="SSF160214">
    <property type="entry name" value="FlaG-like"/>
    <property type="match status" value="1"/>
</dbReference>
<dbReference type="InterPro" id="IPR005186">
    <property type="entry name" value="FlaG"/>
</dbReference>
<protein>
    <submittedName>
        <fullName evidence="2">Flagellar protein FlaG</fullName>
    </submittedName>
</protein>
<accession>A0A1A8T6L0</accession>
<dbReference type="AlphaFoldDB" id="A0A1A8T6L0"/>
<dbReference type="EMBL" id="FLOB01000002">
    <property type="protein sequence ID" value="SBS28098.1"/>
    <property type="molecule type" value="Genomic_DNA"/>
</dbReference>
<dbReference type="STRING" id="1792290.MSP8886_01055"/>
<keyword evidence="3" id="KW-1185">Reference proteome</keyword>
<dbReference type="RefSeq" id="WP_067013465.1">
    <property type="nucleotide sequence ID" value="NZ_FLOB01000002.1"/>
</dbReference>
<feature type="region of interest" description="Disordered" evidence="1">
    <location>
        <begin position="1"/>
        <end position="59"/>
    </location>
</feature>
<dbReference type="Proteomes" id="UP000092544">
    <property type="component" value="Unassembled WGS sequence"/>
</dbReference>